<feature type="transmembrane region" description="Helical" evidence="2">
    <location>
        <begin position="105"/>
        <end position="125"/>
    </location>
</feature>
<keyword evidence="2" id="KW-0812">Transmembrane</keyword>
<evidence type="ECO:0000313" key="4">
    <source>
        <dbReference type="Proteomes" id="UP001153076"/>
    </source>
</evidence>
<keyword evidence="2" id="KW-1133">Transmembrane helix</keyword>
<evidence type="ECO:0000313" key="3">
    <source>
        <dbReference type="EMBL" id="KAJ8425139.1"/>
    </source>
</evidence>
<accession>A0A9Q1GTT9</accession>
<proteinExistence type="predicted"/>
<organism evidence="3 4">
    <name type="scientific">Carnegiea gigantea</name>
    <dbReference type="NCBI Taxonomy" id="171969"/>
    <lineage>
        <taxon>Eukaryota</taxon>
        <taxon>Viridiplantae</taxon>
        <taxon>Streptophyta</taxon>
        <taxon>Embryophyta</taxon>
        <taxon>Tracheophyta</taxon>
        <taxon>Spermatophyta</taxon>
        <taxon>Magnoliopsida</taxon>
        <taxon>eudicotyledons</taxon>
        <taxon>Gunneridae</taxon>
        <taxon>Pentapetalae</taxon>
        <taxon>Caryophyllales</taxon>
        <taxon>Cactineae</taxon>
        <taxon>Cactaceae</taxon>
        <taxon>Cactoideae</taxon>
        <taxon>Echinocereeae</taxon>
        <taxon>Carnegiea</taxon>
    </lineage>
</organism>
<feature type="region of interest" description="Disordered" evidence="1">
    <location>
        <begin position="1"/>
        <end position="50"/>
    </location>
</feature>
<protein>
    <submittedName>
        <fullName evidence="3">Uncharacterized protein</fullName>
    </submittedName>
</protein>
<comment type="caution">
    <text evidence="3">The sequence shown here is derived from an EMBL/GenBank/DDBJ whole genome shotgun (WGS) entry which is preliminary data.</text>
</comment>
<dbReference type="Proteomes" id="UP001153076">
    <property type="component" value="Unassembled WGS sequence"/>
</dbReference>
<feature type="compositionally biased region" description="Polar residues" evidence="1">
    <location>
        <begin position="21"/>
        <end position="32"/>
    </location>
</feature>
<name>A0A9Q1GTT9_9CARY</name>
<dbReference type="EMBL" id="JAKOGI010001537">
    <property type="protein sequence ID" value="KAJ8425139.1"/>
    <property type="molecule type" value="Genomic_DNA"/>
</dbReference>
<keyword evidence="4" id="KW-1185">Reference proteome</keyword>
<sequence length="151" mass="17006">MALNKPRKTSLPQANHPKVPTGSSMKCSASDESSMRRNLKRPAVESSQLGDDIKEQDAIFRPWRSFTRITSKRQSTSSAAQVTDMETACIALPELSLHFKKPKNLAILVFTLASILLYSVLSFYGCCLGPRTRWHEVQLLIVTRNTQSEYF</sequence>
<reference evidence="3" key="1">
    <citation type="submission" date="2022-04" db="EMBL/GenBank/DDBJ databases">
        <title>Carnegiea gigantea Genome sequencing and assembly v2.</title>
        <authorList>
            <person name="Copetti D."/>
            <person name="Sanderson M.J."/>
            <person name="Burquez A."/>
            <person name="Wojciechowski M.F."/>
        </authorList>
    </citation>
    <scope>NUCLEOTIDE SEQUENCE</scope>
    <source>
        <strain evidence="3">SGP5-SGP5p</strain>
        <tissue evidence="3">Aerial part</tissue>
    </source>
</reference>
<keyword evidence="2" id="KW-0472">Membrane</keyword>
<dbReference type="AlphaFoldDB" id="A0A9Q1GTT9"/>
<gene>
    <name evidence="3" type="ORF">Cgig2_017258</name>
</gene>
<evidence type="ECO:0000256" key="1">
    <source>
        <dbReference type="SAM" id="MobiDB-lite"/>
    </source>
</evidence>
<evidence type="ECO:0000256" key="2">
    <source>
        <dbReference type="SAM" id="Phobius"/>
    </source>
</evidence>